<feature type="region of interest" description="Disordered" evidence="1">
    <location>
        <begin position="119"/>
        <end position="162"/>
    </location>
</feature>
<accession>B5EDF7</accession>
<dbReference type="AlphaFoldDB" id="B5EDF7"/>
<dbReference type="RefSeq" id="WP_012530576.1">
    <property type="nucleotide sequence ID" value="NC_011146.1"/>
</dbReference>
<proteinExistence type="predicted"/>
<reference evidence="2 3" key="2">
    <citation type="journal article" date="2010" name="BMC Genomics">
        <title>The genome of Geobacter bemidjiensis, exemplar for the subsurface clade of Geobacter species that predominate in Fe(III)-reducing subsurface environments.</title>
        <authorList>
            <person name="Aklujkar M."/>
            <person name="Young N.D."/>
            <person name="Holmes D."/>
            <person name="Chavan M."/>
            <person name="Risso C."/>
            <person name="Kiss H.E."/>
            <person name="Han C.S."/>
            <person name="Land M.L."/>
            <person name="Lovley D.R."/>
        </authorList>
    </citation>
    <scope>NUCLEOTIDE SEQUENCE [LARGE SCALE GENOMIC DNA]</scope>
    <source>
        <strain evidence="3">ATCC BAA-1014 / DSM 16622 / JCM 12645 / Bem</strain>
    </source>
</reference>
<evidence type="ECO:0000313" key="3">
    <source>
        <dbReference type="Proteomes" id="UP000008825"/>
    </source>
</evidence>
<organism evidence="2 3">
    <name type="scientific">Citrifermentans bemidjiense (strain ATCC BAA-1014 / DSM 16622 / JCM 12645 / Bem)</name>
    <name type="common">Geobacter bemidjiensis</name>
    <dbReference type="NCBI Taxonomy" id="404380"/>
    <lineage>
        <taxon>Bacteria</taxon>
        <taxon>Pseudomonadati</taxon>
        <taxon>Thermodesulfobacteriota</taxon>
        <taxon>Desulfuromonadia</taxon>
        <taxon>Geobacterales</taxon>
        <taxon>Geobacteraceae</taxon>
        <taxon>Citrifermentans</taxon>
    </lineage>
</organism>
<dbReference type="EMBL" id="CP001124">
    <property type="protein sequence ID" value="ACH39153.1"/>
    <property type="molecule type" value="Genomic_DNA"/>
</dbReference>
<dbReference type="KEGG" id="gbm:Gbem_2140"/>
<evidence type="ECO:0000313" key="2">
    <source>
        <dbReference type="EMBL" id="ACH39153.1"/>
    </source>
</evidence>
<dbReference type="STRING" id="404380.Gbem_2140"/>
<gene>
    <name evidence="2" type="ordered locus">Gbem_2140</name>
</gene>
<sequence>MAKKECFHLSRGGSCELPSCDYKRVELQIVDWTGCNGNGRDESFDVSTWTPEQFAAHHAFVNLTAGTPTAFDKELEGISEPPLRLFHLLHSLFGSEGVKRVYSLPTIRNYRRRLRDAGFDYPSRHVPTGPRKPRAMKDLSMGPSKPRRSSEAAQRAVSNTAL</sequence>
<protein>
    <submittedName>
        <fullName evidence="2">Uncharacterized protein</fullName>
    </submittedName>
</protein>
<reference evidence="2 3" key="1">
    <citation type="submission" date="2008-07" db="EMBL/GenBank/DDBJ databases">
        <title>Complete sequence of Geobacter bemidjiensis BEM.</title>
        <authorList>
            <consortium name="US DOE Joint Genome Institute"/>
            <person name="Lucas S."/>
            <person name="Copeland A."/>
            <person name="Lapidus A."/>
            <person name="Glavina del Rio T."/>
            <person name="Dalin E."/>
            <person name="Tice H."/>
            <person name="Bruce D."/>
            <person name="Goodwin L."/>
            <person name="Pitluck S."/>
            <person name="Kiss H."/>
            <person name="Brettin T."/>
            <person name="Detter J.C."/>
            <person name="Han C."/>
            <person name="Kuske C.R."/>
            <person name="Schmutz J."/>
            <person name="Larimer F."/>
            <person name="Land M."/>
            <person name="Hauser L."/>
            <person name="Kyrpides N."/>
            <person name="Lykidis A."/>
            <person name="Lovley D."/>
            <person name="Richardson P."/>
        </authorList>
    </citation>
    <scope>NUCLEOTIDE SEQUENCE [LARGE SCALE GENOMIC DNA]</scope>
    <source>
        <strain evidence="3">ATCC BAA-1014 / DSM 16622 / JCM 12645 / Bem</strain>
    </source>
</reference>
<dbReference type="HOGENOM" id="CLU_1633030_0_0_7"/>
<evidence type="ECO:0000256" key="1">
    <source>
        <dbReference type="SAM" id="MobiDB-lite"/>
    </source>
</evidence>
<keyword evidence="3" id="KW-1185">Reference proteome</keyword>
<dbReference type="Proteomes" id="UP000008825">
    <property type="component" value="Chromosome"/>
</dbReference>
<name>B5EDF7_CITBB</name>